<dbReference type="PANTHER" id="PTHR35011">
    <property type="entry name" value="2,3-DIKETO-L-GULONATE TRAP TRANSPORTER SMALL PERMEASE PROTEIN YIAM"/>
    <property type="match status" value="1"/>
</dbReference>
<keyword evidence="7 9" id="KW-0472">Membrane</keyword>
<evidence type="ECO:0000256" key="8">
    <source>
        <dbReference type="ARBA" id="ARBA00038436"/>
    </source>
</evidence>
<accession>A0ABT3YI17</accession>
<protein>
    <recommendedName>
        <fullName evidence="9">TRAP transporter small permease protein</fullName>
    </recommendedName>
</protein>
<evidence type="ECO:0000256" key="4">
    <source>
        <dbReference type="ARBA" id="ARBA00022519"/>
    </source>
</evidence>
<dbReference type="RefSeq" id="WP_267613343.1">
    <property type="nucleotide sequence ID" value="NZ_JAOVZQ010000001.1"/>
</dbReference>
<evidence type="ECO:0000313" key="12">
    <source>
        <dbReference type="Proteomes" id="UP001081283"/>
    </source>
</evidence>
<feature type="transmembrane region" description="Helical" evidence="9">
    <location>
        <begin position="49"/>
        <end position="67"/>
    </location>
</feature>
<feature type="domain" description="Tripartite ATP-independent periplasmic transporters DctQ component" evidence="10">
    <location>
        <begin position="25"/>
        <end position="153"/>
    </location>
</feature>
<evidence type="ECO:0000256" key="9">
    <source>
        <dbReference type="RuleBase" id="RU369079"/>
    </source>
</evidence>
<dbReference type="InterPro" id="IPR007387">
    <property type="entry name" value="TRAP_DctQ"/>
</dbReference>
<comment type="subcellular location">
    <subcellularLocation>
        <location evidence="1 9">Cell inner membrane</location>
        <topology evidence="1 9">Multi-pass membrane protein</topology>
    </subcellularLocation>
</comment>
<feature type="transmembrane region" description="Helical" evidence="9">
    <location>
        <begin position="128"/>
        <end position="150"/>
    </location>
</feature>
<gene>
    <name evidence="11" type="ORF">OEG82_15785</name>
</gene>
<dbReference type="Pfam" id="PF04290">
    <property type="entry name" value="DctQ"/>
    <property type="match status" value="1"/>
</dbReference>
<evidence type="ECO:0000259" key="10">
    <source>
        <dbReference type="Pfam" id="PF04290"/>
    </source>
</evidence>
<dbReference type="PANTHER" id="PTHR35011:SF2">
    <property type="entry name" value="2,3-DIKETO-L-GULONATE TRAP TRANSPORTER SMALL PERMEASE PROTEIN YIAM"/>
    <property type="match status" value="1"/>
</dbReference>
<evidence type="ECO:0000313" key="11">
    <source>
        <dbReference type="EMBL" id="MCY0095463.1"/>
    </source>
</evidence>
<comment type="subunit">
    <text evidence="9">The complex comprises the extracytoplasmic solute receptor protein and the two transmembrane proteins.</text>
</comment>
<name>A0ABT3YI17_9HYPH</name>
<sequence length="164" mass="18293">MLENSLEKFCQGLRFLLGFLMAALAIPVGMQVIARYTGIIPVYLWTEELSTFIFVWIVMIGSVIAVWDGTHFDVRVTPDASRPLTILLQNTVVLALIAVFGALFAFYGIEYAQFGYIQNSVMMRANLLVTYISVPLAGAFWAIFAGFRIYQAILEYQTANEASA</sequence>
<keyword evidence="2 9" id="KW-0813">Transport</keyword>
<comment type="function">
    <text evidence="9">Part of the tripartite ATP-independent periplasmic (TRAP) transport system.</text>
</comment>
<evidence type="ECO:0000256" key="1">
    <source>
        <dbReference type="ARBA" id="ARBA00004429"/>
    </source>
</evidence>
<feature type="transmembrane region" description="Helical" evidence="9">
    <location>
        <begin position="15"/>
        <end position="37"/>
    </location>
</feature>
<comment type="similarity">
    <text evidence="8 9">Belongs to the TRAP transporter small permease family.</text>
</comment>
<keyword evidence="4 9" id="KW-0997">Cell inner membrane</keyword>
<dbReference type="InterPro" id="IPR055348">
    <property type="entry name" value="DctQ"/>
</dbReference>
<keyword evidence="3" id="KW-1003">Cell membrane</keyword>
<evidence type="ECO:0000256" key="3">
    <source>
        <dbReference type="ARBA" id="ARBA00022475"/>
    </source>
</evidence>
<dbReference type="EMBL" id="JAOVZQ010000001">
    <property type="protein sequence ID" value="MCY0095463.1"/>
    <property type="molecule type" value="Genomic_DNA"/>
</dbReference>
<dbReference type="Proteomes" id="UP001081283">
    <property type="component" value="Unassembled WGS sequence"/>
</dbReference>
<keyword evidence="6 9" id="KW-1133">Transmembrane helix</keyword>
<reference evidence="11" key="1">
    <citation type="submission" date="2022-10" db="EMBL/GenBank/DDBJ databases">
        <title>Hoeflea sp. J2-29, isolated from marine algae.</title>
        <authorList>
            <person name="Kristyanto S."/>
            <person name="Kim J.M."/>
            <person name="Jeon C.O."/>
        </authorList>
    </citation>
    <scope>NUCLEOTIDE SEQUENCE</scope>
    <source>
        <strain evidence="11">J2-29</strain>
    </source>
</reference>
<evidence type="ECO:0000256" key="6">
    <source>
        <dbReference type="ARBA" id="ARBA00022989"/>
    </source>
</evidence>
<evidence type="ECO:0000256" key="2">
    <source>
        <dbReference type="ARBA" id="ARBA00022448"/>
    </source>
</evidence>
<comment type="caution">
    <text evidence="11">The sequence shown here is derived from an EMBL/GenBank/DDBJ whole genome shotgun (WGS) entry which is preliminary data.</text>
</comment>
<evidence type="ECO:0000256" key="7">
    <source>
        <dbReference type="ARBA" id="ARBA00023136"/>
    </source>
</evidence>
<keyword evidence="12" id="KW-1185">Reference proteome</keyword>
<feature type="transmembrane region" description="Helical" evidence="9">
    <location>
        <begin position="87"/>
        <end position="107"/>
    </location>
</feature>
<organism evidence="11 12">
    <name type="scientific">Hoeflea ulvae</name>
    <dbReference type="NCBI Taxonomy" id="2983764"/>
    <lineage>
        <taxon>Bacteria</taxon>
        <taxon>Pseudomonadati</taxon>
        <taxon>Pseudomonadota</taxon>
        <taxon>Alphaproteobacteria</taxon>
        <taxon>Hyphomicrobiales</taxon>
        <taxon>Rhizobiaceae</taxon>
        <taxon>Hoeflea</taxon>
    </lineage>
</organism>
<evidence type="ECO:0000256" key="5">
    <source>
        <dbReference type="ARBA" id="ARBA00022692"/>
    </source>
</evidence>
<keyword evidence="5 9" id="KW-0812">Transmembrane</keyword>
<proteinExistence type="inferred from homology"/>